<proteinExistence type="predicted"/>
<dbReference type="EMBL" id="MJEH01000061">
    <property type="protein sequence ID" value="OEH91427.1"/>
    <property type="molecule type" value="Genomic_DNA"/>
</dbReference>
<dbReference type="Proteomes" id="UP000095209">
    <property type="component" value="Unassembled WGS sequence"/>
</dbReference>
<accession>A0A1E5LBF6</accession>
<dbReference type="STRING" id="1305675.BFG57_04755"/>
<dbReference type="Gene3D" id="1.25.40.10">
    <property type="entry name" value="Tetratricopeptide repeat domain"/>
    <property type="match status" value="1"/>
</dbReference>
<dbReference type="InterPro" id="IPR011990">
    <property type="entry name" value="TPR-like_helical_dom_sf"/>
</dbReference>
<sequence length="335" mass="38643">MKKKKNSKVVAFPNLEERLLKLGMEQLDNKNYSRALEYFQQLQEHNFYQEAEVGIVLCLLELGMLNDAKEKCKELLNKGIGDYFEVLHIYTTILMQLKEYSEIVVTLETVLQEHPPPKEYAESIYHLLQLGRKLNKTEFNNDTQMVDVDHVDDELGLLKLDSIAEQITLVQKLQTANLRPYLNEIEQFLGDNSSHPFVQALLLQLLKEQEVDMMITVRKFGEAVIVNPVNIPYANEQGFESDVHTALEAQLGQNNPVLFELVVELWQRTVLMRYPLSFVPHNAQVWAAALYKLGYEMQGISLSIEELNEHYVVGETDLNEALSILLEVERIELNH</sequence>
<name>A0A1E5LBF6_9BACI</name>
<organism evidence="1 2">
    <name type="scientific">Bacillus solimangrovi</name>
    <dbReference type="NCBI Taxonomy" id="1305675"/>
    <lineage>
        <taxon>Bacteria</taxon>
        <taxon>Bacillati</taxon>
        <taxon>Bacillota</taxon>
        <taxon>Bacilli</taxon>
        <taxon>Bacillales</taxon>
        <taxon>Bacillaceae</taxon>
        <taxon>Bacillus</taxon>
    </lineage>
</organism>
<keyword evidence="2" id="KW-1185">Reference proteome</keyword>
<dbReference type="SUPFAM" id="SSF116965">
    <property type="entry name" value="Hypothetical protein MPN330"/>
    <property type="match status" value="1"/>
</dbReference>
<dbReference type="OrthoDB" id="2364593at2"/>
<evidence type="ECO:0000313" key="1">
    <source>
        <dbReference type="EMBL" id="OEH91427.1"/>
    </source>
</evidence>
<comment type="caution">
    <text evidence="1">The sequence shown here is derived from an EMBL/GenBank/DDBJ whole genome shotgun (WGS) entry which is preliminary data.</text>
</comment>
<dbReference type="SUPFAM" id="SSF48452">
    <property type="entry name" value="TPR-like"/>
    <property type="match status" value="1"/>
</dbReference>
<reference evidence="1 2" key="1">
    <citation type="submission" date="2016-08" db="EMBL/GenBank/DDBJ databases">
        <title>Genome of Bacillus solimangrovi GH2-4.</title>
        <authorList>
            <person name="Lim S."/>
            <person name="Kim B.-C."/>
        </authorList>
    </citation>
    <scope>NUCLEOTIDE SEQUENCE [LARGE SCALE GENOMIC DNA]</scope>
    <source>
        <strain evidence="1 2">GH2-4</strain>
    </source>
</reference>
<dbReference type="RefSeq" id="WP_069718435.1">
    <property type="nucleotide sequence ID" value="NZ_MJEH01000061.1"/>
</dbReference>
<evidence type="ECO:0008006" key="3">
    <source>
        <dbReference type="Google" id="ProtNLM"/>
    </source>
</evidence>
<evidence type="ECO:0000313" key="2">
    <source>
        <dbReference type="Proteomes" id="UP000095209"/>
    </source>
</evidence>
<dbReference type="AlphaFoldDB" id="A0A1E5LBF6"/>
<gene>
    <name evidence="1" type="ORF">BFG57_04755</name>
</gene>
<protein>
    <recommendedName>
        <fullName evidence="3">Hydrolase</fullName>
    </recommendedName>
</protein>